<evidence type="ECO:0000313" key="9">
    <source>
        <dbReference type="Proteomes" id="UP001156690"/>
    </source>
</evidence>
<evidence type="ECO:0000313" key="8">
    <source>
        <dbReference type="EMBL" id="GLQ75815.1"/>
    </source>
</evidence>
<evidence type="ECO:0000256" key="4">
    <source>
        <dbReference type="ARBA" id="ARBA00022989"/>
    </source>
</evidence>
<feature type="transmembrane region" description="Helical" evidence="6">
    <location>
        <begin position="154"/>
        <end position="177"/>
    </location>
</feature>
<dbReference type="Pfam" id="PF02690">
    <property type="entry name" value="Na_Pi_cotrans"/>
    <property type="match status" value="2"/>
</dbReference>
<evidence type="ECO:0000256" key="3">
    <source>
        <dbReference type="ARBA" id="ARBA00022692"/>
    </source>
</evidence>
<dbReference type="InterPro" id="IPR003841">
    <property type="entry name" value="Na/Pi_transpt"/>
</dbReference>
<keyword evidence="2" id="KW-1003">Cell membrane</keyword>
<feature type="transmembrane region" description="Helical" evidence="6">
    <location>
        <begin position="16"/>
        <end position="39"/>
    </location>
</feature>
<dbReference type="Proteomes" id="UP001156690">
    <property type="component" value="Unassembled WGS sequence"/>
</dbReference>
<dbReference type="GO" id="GO:0044341">
    <property type="term" value="P:sodium-dependent phosphate transport"/>
    <property type="evidence" value="ECO:0007669"/>
    <property type="project" value="InterPro"/>
</dbReference>
<feature type="transmembrane region" description="Helical" evidence="6">
    <location>
        <begin position="189"/>
        <end position="208"/>
    </location>
</feature>
<keyword evidence="4 6" id="KW-1133">Transmembrane helix</keyword>
<feature type="domain" description="PhoU" evidence="7">
    <location>
        <begin position="321"/>
        <end position="406"/>
    </location>
</feature>
<keyword evidence="9" id="KW-1185">Reference proteome</keyword>
<name>A0AAV5NZC7_9VIBR</name>
<organism evidence="8 9">
    <name type="scientific">Vibrio penaeicida</name>
    <dbReference type="NCBI Taxonomy" id="104609"/>
    <lineage>
        <taxon>Bacteria</taxon>
        <taxon>Pseudomonadati</taxon>
        <taxon>Pseudomonadota</taxon>
        <taxon>Gammaproteobacteria</taxon>
        <taxon>Vibrionales</taxon>
        <taxon>Vibrionaceae</taxon>
        <taxon>Vibrio</taxon>
    </lineage>
</organism>
<feature type="transmembrane region" description="Helical" evidence="6">
    <location>
        <begin position="76"/>
        <end position="99"/>
    </location>
</feature>
<keyword evidence="5 6" id="KW-0472">Membrane</keyword>
<sequence length="525" mass="57535">MVRKGITQAFGHDLKVAIGMSVANRFSALLVGAGVTTLLQSSTATGLMVASFSARGLISTAPALAVMLGADVGTTLVAQVLTFDASWISPFLMILGHLLRKHGKAFVVQSSGYALFGLGLMLLSLKILVELSAFLNESSLLVHLIGALESEIGLGIILAALLTWLLHSSLAVVLLIVSMVSNQVLPLELAFAMILGANLGSALPPIMATLNDAPIARRVPIGNGLFKLSGVLVVSPFLAYLPELMRYIDSSDSRQLVHFHMMFNIAIALFFIGFIHPVADFMSTILGSNSKQPASDDTRHLDSDYIGDPKTALAAALRETMRMGDVVDKMLLLTRDAIVNNDLKTAERIGALDNSIDELHEKIRHFLSAVSRTELDKFESKRVTEILVFSTKLEHIGDLTESMATILATKANQNRHFSSGGEQELLSIHKHVHRRLKLMLGTFITNDQAMAEQIYHERKQINEMEEEGVREHIRRIKAGKIESLETSAYHMDLIRDLCYIDAQILSVVKPMLLSFEEKKPFEGMV</sequence>
<dbReference type="Gene3D" id="1.20.58.220">
    <property type="entry name" value="Phosphate transport system protein phou homolog 2, domain 2"/>
    <property type="match status" value="1"/>
</dbReference>
<reference evidence="9" key="1">
    <citation type="journal article" date="2019" name="Int. J. Syst. Evol. Microbiol.">
        <title>The Global Catalogue of Microorganisms (GCM) 10K type strain sequencing project: providing services to taxonomists for standard genome sequencing and annotation.</title>
        <authorList>
            <consortium name="The Broad Institute Genomics Platform"/>
            <consortium name="The Broad Institute Genome Sequencing Center for Infectious Disease"/>
            <person name="Wu L."/>
            <person name="Ma J."/>
        </authorList>
    </citation>
    <scope>NUCLEOTIDE SEQUENCE [LARGE SCALE GENOMIC DNA]</scope>
    <source>
        <strain evidence="9">NBRC 15640</strain>
    </source>
</reference>
<dbReference type="PANTHER" id="PTHR10010:SF46">
    <property type="entry name" value="SODIUM-DEPENDENT PHOSPHATE TRANSPORT PROTEIN 2B"/>
    <property type="match status" value="1"/>
</dbReference>
<keyword evidence="3 6" id="KW-0812">Transmembrane</keyword>
<feature type="transmembrane region" description="Helical" evidence="6">
    <location>
        <begin position="261"/>
        <end position="279"/>
    </location>
</feature>
<feature type="transmembrane region" description="Helical" evidence="6">
    <location>
        <begin position="111"/>
        <end position="134"/>
    </location>
</feature>
<dbReference type="InterPro" id="IPR038078">
    <property type="entry name" value="PhoU-like_sf"/>
</dbReference>
<dbReference type="GO" id="GO:0005436">
    <property type="term" value="F:sodium:phosphate symporter activity"/>
    <property type="evidence" value="ECO:0007669"/>
    <property type="project" value="InterPro"/>
</dbReference>
<dbReference type="GO" id="GO:0005886">
    <property type="term" value="C:plasma membrane"/>
    <property type="evidence" value="ECO:0007669"/>
    <property type="project" value="UniProtKB-SubCell"/>
</dbReference>
<protein>
    <submittedName>
        <fullName evidence="8">Na/Pi cotransporter</fullName>
    </submittedName>
</protein>
<gene>
    <name evidence="8" type="ORF">GCM10007932_51780</name>
</gene>
<accession>A0AAV5NZC7</accession>
<dbReference type="PANTHER" id="PTHR10010">
    <property type="entry name" value="SOLUTE CARRIER FAMILY 34 SODIUM PHOSPHATE , MEMBER 2-RELATED"/>
    <property type="match status" value="1"/>
</dbReference>
<comment type="caution">
    <text evidence="8">The sequence shown here is derived from an EMBL/GenBank/DDBJ whole genome shotgun (WGS) entry which is preliminary data.</text>
</comment>
<evidence type="ECO:0000256" key="2">
    <source>
        <dbReference type="ARBA" id="ARBA00022475"/>
    </source>
</evidence>
<evidence type="ECO:0000259" key="7">
    <source>
        <dbReference type="Pfam" id="PF01895"/>
    </source>
</evidence>
<dbReference type="EMBL" id="BSNX01000075">
    <property type="protein sequence ID" value="GLQ75815.1"/>
    <property type="molecule type" value="Genomic_DNA"/>
</dbReference>
<dbReference type="AlphaFoldDB" id="A0AAV5NZC7"/>
<evidence type="ECO:0000256" key="5">
    <source>
        <dbReference type="ARBA" id="ARBA00023136"/>
    </source>
</evidence>
<feature type="transmembrane region" description="Helical" evidence="6">
    <location>
        <begin position="220"/>
        <end position="241"/>
    </location>
</feature>
<dbReference type="Pfam" id="PF01895">
    <property type="entry name" value="PhoU"/>
    <property type="match status" value="1"/>
</dbReference>
<comment type="subcellular location">
    <subcellularLocation>
        <location evidence="1">Cell membrane</location>
        <topology evidence="1">Multi-pass membrane protein</topology>
    </subcellularLocation>
</comment>
<dbReference type="NCBIfam" id="NF037997">
    <property type="entry name" value="Na_Pi_symport"/>
    <property type="match status" value="1"/>
</dbReference>
<dbReference type="SUPFAM" id="SSF109755">
    <property type="entry name" value="PhoU-like"/>
    <property type="match status" value="1"/>
</dbReference>
<proteinExistence type="predicted"/>
<evidence type="ECO:0000256" key="6">
    <source>
        <dbReference type="SAM" id="Phobius"/>
    </source>
</evidence>
<evidence type="ECO:0000256" key="1">
    <source>
        <dbReference type="ARBA" id="ARBA00004651"/>
    </source>
</evidence>
<dbReference type="InterPro" id="IPR026022">
    <property type="entry name" value="PhoU_dom"/>
</dbReference>